<evidence type="ECO:0000313" key="2">
    <source>
        <dbReference type="Proteomes" id="UP000300879"/>
    </source>
</evidence>
<dbReference type="OrthoDB" id="2376882at2"/>
<accession>A0A4P8XL56</accession>
<evidence type="ECO:0000313" key="1">
    <source>
        <dbReference type="EMBL" id="QCT02380.1"/>
    </source>
</evidence>
<dbReference type="EMBL" id="CP040396">
    <property type="protein sequence ID" value="QCT02380.1"/>
    <property type="molecule type" value="Genomic_DNA"/>
</dbReference>
<dbReference type="InterPro" id="IPR014962">
    <property type="entry name" value="YolD"/>
</dbReference>
<proteinExistence type="predicted"/>
<dbReference type="Pfam" id="PF08863">
    <property type="entry name" value="YolD"/>
    <property type="match status" value="1"/>
</dbReference>
<dbReference type="AlphaFoldDB" id="A0A4P8XL56"/>
<dbReference type="Proteomes" id="UP000300879">
    <property type="component" value="Chromosome"/>
</dbReference>
<organism evidence="1 2">
    <name type="scientific">Paenibacillus algicola</name>
    <dbReference type="NCBI Taxonomy" id="2565926"/>
    <lineage>
        <taxon>Bacteria</taxon>
        <taxon>Bacillati</taxon>
        <taxon>Bacillota</taxon>
        <taxon>Bacilli</taxon>
        <taxon>Bacillales</taxon>
        <taxon>Paenibacillaceae</taxon>
        <taxon>Paenibacillus</taxon>
    </lineage>
</organism>
<reference evidence="1 2" key="1">
    <citation type="submission" date="2019-05" db="EMBL/GenBank/DDBJ databases">
        <authorList>
            <person name="Chen C."/>
        </authorList>
    </citation>
    <scope>NUCLEOTIDE SEQUENCE [LARGE SCALE GENOMIC DNA]</scope>
    <source>
        <strain evidence="1 2">HB172198</strain>
    </source>
</reference>
<name>A0A4P8XL56_9BACL</name>
<keyword evidence="2" id="KW-1185">Reference proteome</keyword>
<sequence>MKKLEGNGLWQSSRMMLFEHRDAILSKQEQKQRQTRPILDEQETERIAEKLSQAYHSGATVQIQVYGEYGNQQVEGSISRIDAQLQRLRIQHMWITLADIVEAAIVSPAEDIEGLVP</sequence>
<gene>
    <name evidence="1" type="ORF">E6C60_1665</name>
</gene>
<protein>
    <submittedName>
        <fullName evidence="1">YolD-like protein</fullName>
    </submittedName>
</protein>
<dbReference type="KEGG" id="palo:E6C60_1665"/>
<dbReference type="RefSeq" id="WP_138225423.1">
    <property type="nucleotide sequence ID" value="NZ_CP040396.1"/>
</dbReference>